<evidence type="ECO:0000256" key="4">
    <source>
        <dbReference type="ARBA" id="ARBA00022679"/>
    </source>
</evidence>
<dbReference type="GO" id="GO:0000287">
    <property type="term" value="F:magnesium ion binding"/>
    <property type="evidence" value="ECO:0007669"/>
    <property type="project" value="UniProtKB-UniRule"/>
</dbReference>
<sequence length="280" mass="29214">MMSNGQTDLLAKIAAILTQVKQKRPLVHHITNYVTVNDCANITLALGASPVMASDIAEVEEMVSHAAALVLNIGTLSSRAVAAMVAAGKKANSLGVPVIFDPVGVGATAMRTAAAEQIIREVRLAVIRGNMSEIKVLAGLNTGIKGVDSIADEQGGVQAAQNLARQLGCTVAITGKTDIVVRGDDLCLINNGHPLLTAVTGTGCMATSLIGCCCGATDDYFAGAAAGIAVMGIAGELAQRFLKPEDGIGTFRMRLFDAVFKMTPAIIHEYGRIEYYGRER</sequence>
<dbReference type="SUPFAM" id="SSF53613">
    <property type="entry name" value="Ribokinase-like"/>
    <property type="match status" value="1"/>
</dbReference>
<comment type="function">
    <text evidence="11">Catalyzes the phosphorylation of the hydroxyl group of 4-methyl-5-beta-hydroxyethylthiazole (THZ).</text>
</comment>
<dbReference type="EC" id="2.7.1.50" evidence="11"/>
<dbReference type="CDD" id="cd01170">
    <property type="entry name" value="THZ_kinase"/>
    <property type="match status" value="1"/>
</dbReference>
<organism evidence="12 13">
    <name type="scientific">Sporolituus thermophilus DSM 23256</name>
    <dbReference type="NCBI Taxonomy" id="1123285"/>
    <lineage>
        <taxon>Bacteria</taxon>
        <taxon>Bacillati</taxon>
        <taxon>Bacillota</taxon>
        <taxon>Negativicutes</taxon>
        <taxon>Selenomonadales</taxon>
        <taxon>Sporomusaceae</taxon>
        <taxon>Sporolituus</taxon>
    </lineage>
</organism>
<dbReference type="GO" id="GO:0004417">
    <property type="term" value="F:hydroxyethylthiazole kinase activity"/>
    <property type="evidence" value="ECO:0007669"/>
    <property type="project" value="UniProtKB-UniRule"/>
</dbReference>
<dbReference type="UniPathway" id="UPA00060">
    <property type="reaction ID" value="UER00139"/>
</dbReference>
<evidence type="ECO:0000256" key="8">
    <source>
        <dbReference type="ARBA" id="ARBA00022840"/>
    </source>
</evidence>
<keyword evidence="5 11" id="KW-0479">Metal-binding</keyword>
<evidence type="ECO:0000313" key="12">
    <source>
        <dbReference type="EMBL" id="SDF33581.1"/>
    </source>
</evidence>
<evidence type="ECO:0000256" key="10">
    <source>
        <dbReference type="ARBA" id="ARBA00022977"/>
    </source>
</evidence>
<proteinExistence type="inferred from homology"/>
<feature type="binding site" evidence="11">
    <location>
        <position position="52"/>
    </location>
    <ligand>
        <name>substrate</name>
    </ligand>
</feature>
<keyword evidence="10 11" id="KW-0784">Thiamine biosynthesis</keyword>
<comment type="pathway">
    <text evidence="3 11">Cofactor biosynthesis; thiamine diphosphate biosynthesis; 4-methyl-5-(2-phosphoethyl)-thiazole from 5-(2-hydroxyethyl)-4-methylthiazole: step 1/1.</text>
</comment>
<feature type="binding site" evidence="11">
    <location>
        <position position="128"/>
    </location>
    <ligand>
        <name>ATP</name>
        <dbReference type="ChEBI" id="CHEBI:30616"/>
    </ligand>
</feature>
<dbReference type="STRING" id="1123285.SAMN05660235_01244"/>
<evidence type="ECO:0000256" key="2">
    <source>
        <dbReference type="ARBA" id="ARBA00001946"/>
    </source>
</evidence>
<comment type="similarity">
    <text evidence="11">Belongs to the Thz kinase family.</text>
</comment>
<evidence type="ECO:0000313" key="13">
    <source>
        <dbReference type="Proteomes" id="UP000243333"/>
    </source>
</evidence>
<evidence type="ECO:0000256" key="5">
    <source>
        <dbReference type="ARBA" id="ARBA00022723"/>
    </source>
</evidence>
<evidence type="ECO:0000256" key="11">
    <source>
        <dbReference type="HAMAP-Rule" id="MF_00228"/>
    </source>
</evidence>
<evidence type="ECO:0000256" key="6">
    <source>
        <dbReference type="ARBA" id="ARBA00022741"/>
    </source>
</evidence>
<keyword evidence="13" id="KW-1185">Reference proteome</keyword>
<evidence type="ECO:0000256" key="1">
    <source>
        <dbReference type="ARBA" id="ARBA00001771"/>
    </source>
</evidence>
<evidence type="ECO:0000256" key="9">
    <source>
        <dbReference type="ARBA" id="ARBA00022842"/>
    </source>
</evidence>
<feature type="binding site" evidence="11">
    <location>
        <position position="174"/>
    </location>
    <ligand>
        <name>ATP</name>
        <dbReference type="ChEBI" id="CHEBI:30616"/>
    </ligand>
</feature>
<dbReference type="AlphaFoldDB" id="A0A1G7K980"/>
<protein>
    <recommendedName>
        <fullName evidence="11">Hydroxyethylthiazole kinase</fullName>
        <ecNumber evidence="11">2.7.1.50</ecNumber>
    </recommendedName>
    <alternativeName>
        <fullName evidence="11">4-methyl-5-beta-hydroxyethylthiazole kinase</fullName>
        <shortName evidence="11">TH kinase</shortName>
        <shortName evidence="11">Thz kinase</shortName>
    </alternativeName>
</protein>
<dbReference type="PRINTS" id="PR01099">
    <property type="entry name" value="HYETHTZKNASE"/>
</dbReference>
<dbReference type="InterPro" id="IPR029056">
    <property type="entry name" value="Ribokinase-like"/>
</dbReference>
<keyword evidence="9 11" id="KW-0460">Magnesium</keyword>
<dbReference type="InterPro" id="IPR000417">
    <property type="entry name" value="Hyethyz_kinase"/>
</dbReference>
<dbReference type="NCBIfam" id="TIGR00694">
    <property type="entry name" value="thiM"/>
    <property type="match status" value="1"/>
</dbReference>
<dbReference type="Gene3D" id="3.40.1190.20">
    <property type="match status" value="1"/>
</dbReference>
<reference evidence="13" key="1">
    <citation type="submission" date="2016-10" db="EMBL/GenBank/DDBJ databases">
        <authorList>
            <person name="Varghese N."/>
            <person name="Submissions S."/>
        </authorList>
    </citation>
    <scope>NUCLEOTIDE SEQUENCE [LARGE SCALE GENOMIC DNA]</scope>
    <source>
        <strain evidence="13">DSM 23256</strain>
    </source>
</reference>
<keyword evidence="4 11" id="KW-0808">Transferase</keyword>
<dbReference type="GO" id="GO:0005524">
    <property type="term" value="F:ATP binding"/>
    <property type="evidence" value="ECO:0007669"/>
    <property type="project" value="UniProtKB-UniRule"/>
</dbReference>
<feature type="binding site" evidence="11">
    <location>
        <position position="201"/>
    </location>
    <ligand>
        <name>substrate</name>
    </ligand>
</feature>
<dbReference type="EMBL" id="FNBU01000007">
    <property type="protein sequence ID" value="SDF33581.1"/>
    <property type="molecule type" value="Genomic_DNA"/>
</dbReference>
<keyword evidence="8 11" id="KW-0067">ATP-binding</keyword>
<comment type="cofactor">
    <cofactor evidence="2 11">
        <name>Mg(2+)</name>
        <dbReference type="ChEBI" id="CHEBI:18420"/>
    </cofactor>
</comment>
<dbReference type="Proteomes" id="UP000243333">
    <property type="component" value="Unassembled WGS sequence"/>
</dbReference>
<accession>A0A1G7K980</accession>
<name>A0A1G7K980_9FIRM</name>
<dbReference type="Pfam" id="PF02110">
    <property type="entry name" value="HK"/>
    <property type="match status" value="1"/>
</dbReference>
<keyword evidence="6 11" id="KW-0547">Nucleotide-binding</keyword>
<dbReference type="HAMAP" id="MF_00228">
    <property type="entry name" value="Thz_kinase"/>
    <property type="match status" value="1"/>
</dbReference>
<dbReference type="NCBIfam" id="NF006830">
    <property type="entry name" value="PRK09355.1"/>
    <property type="match status" value="1"/>
</dbReference>
<keyword evidence="7 11" id="KW-0418">Kinase</keyword>
<dbReference type="GO" id="GO:0009229">
    <property type="term" value="P:thiamine diphosphate biosynthetic process"/>
    <property type="evidence" value="ECO:0007669"/>
    <property type="project" value="UniProtKB-UniRule"/>
</dbReference>
<dbReference type="PIRSF" id="PIRSF000513">
    <property type="entry name" value="Thz_kinase"/>
    <property type="match status" value="1"/>
</dbReference>
<dbReference type="GO" id="GO:0009228">
    <property type="term" value="P:thiamine biosynthetic process"/>
    <property type="evidence" value="ECO:0007669"/>
    <property type="project" value="UniProtKB-KW"/>
</dbReference>
<evidence type="ECO:0000256" key="7">
    <source>
        <dbReference type="ARBA" id="ARBA00022777"/>
    </source>
</evidence>
<gene>
    <name evidence="11" type="primary">thiM</name>
    <name evidence="12" type="ORF">SAMN05660235_01244</name>
</gene>
<comment type="catalytic activity">
    <reaction evidence="1 11">
        <text>5-(2-hydroxyethyl)-4-methylthiazole + ATP = 4-methyl-5-(2-phosphooxyethyl)-thiazole + ADP + H(+)</text>
        <dbReference type="Rhea" id="RHEA:24212"/>
        <dbReference type="ChEBI" id="CHEBI:15378"/>
        <dbReference type="ChEBI" id="CHEBI:17957"/>
        <dbReference type="ChEBI" id="CHEBI:30616"/>
        <dbReference type="ChEBI" id="CHEBI:58296"/>
        <dbReference type="ChEBI" id="CHEBI:456216"/>
        <dbReference type="EC" id="2.7.1.50"/>
    </reaction>
</comment>
<evidence type="ECO:0000256" key="3">
    <source>
        <dbReference type="ARBA" id="ARBA00004868"/>
    </source>
</evidence>